<protein>
    <submittedName>
        <fullName evidence="1">Uncharacterized protein</fullName>
    </submittedName>
</protein>
<evidence type="ECO:0000313" key="2">
    <source>
        <dbReference type="Proteomes" id="UP000198775"/>
    </source>
</evidence>
<dbReference type="RefSeq" id="WP_092657820.1">
    <property type="nucleotide sequence ID" value="NZ_FOCX01000003.1"/>
</dbReference>
<name>A0A1H8G5F1_9EURY</name>
<sequence>MTDPQAYRCLNCLDNDVTRPFNVSHLSRTCDACGEFGRFANAAVLDQFDRFETDPPAELEWDRLDRPKKLFVAERLVRHGYTLADFEIEPTDEAE</sequence>
<organism evidence="1 2">
    <name type="scientific">Halorientalis persicus</name>
    <dbReference type="NCBI Taxonomy" id="1367881"/>
    <lineage>
        <taxon>Archaea</taxon>
        <taxon>Methanobacteriati</taxon>
        <taxon>Methanobacteriota</taxon>
        <taxon>Stenosarchaea group</taxon>
        <taxon>Halobacteria</taxon>
        <taxon>Halobacteriales</taxon>
        <taxon>Haloarculaceae</taxon>
        <taxon>Halorientalis</taxon>
    </lineage>
</organism>
<dbReference type="AlphaFoldDB" id="A0A1H8G5F1"/>
<dbReference type="Proteomes" id="UP000198775">
    <property type="component" value="Unassembled WGS sequence"/>
</dbReference>
<dbReference type="EMBL" id="FOCX01000003">
    <property type="protein sequence ID" value="SEN39321.1"/>
    <property type="molecule type" value="Genomic_DNA"/>
</dbReference>
<proteinExistence type="predicted"/>
<keyword evidence="2" id="KW-1185">Reference proteome</keyword>
<reference evidence="2" key="1">
    <citation type="submission" date="2016-10" db="EMBL/GenBank/DDBJ databases">
        <authorList>
            <person name="Varghese N."/>
            <person name="Submissions S."/>
        </authorList>
    </citation>
    <scope>NUCLEOTIDE SEQUENCE [LARGE SCALE GENOMIC DNA]</scope>
    <source>
        <strain evidence="2">IBRC-M 10043</strain>
    </source>
</reference>
<gene>
    <name evidence="1" type="ORF">SAMN05216388_10033</name>
</gene>
<dbReference type="OrthoDB" id="238199at2157"/>
<evidence type="ECO:0000313" key="1">
    <source>
        <dbReference type="EMBL" id="SEN39321.1"/>
    </source>
</evidence>
<accession>A0A1H8G5F1</accession>